<sequence>MRRLFIAAVAILHILPARSEVRYTDDRSDPTALLESLYNAINRREYARAWSYFARKPAPDLQTYAEGYADTEAVTVKVGLPSGHQAPDGTVHHYVPVAIEATNNDGEGYVYGGCYELKLSPQQVGGEAFSPLQIVEGKLSSSSGTLADALPKTCDDLGEPDPRLLPESRAKALFAKSFGATCDPTLFEAGDEQAFRSWLVTFKYPDASPDDPVAQRRIFQFLCNRGAYNESHIFMMADADGEDLKTLSFAVPDLDIDYADDESARVQSIAVKGFGSQIEVANADFDPDSLTILSFAKWRGLGDASSVATWVLRDGEFALLRYDVDASYDGEHDSQTVVDYGKVQ</sequence>
<dbReference type="EMBL" id="JAGIYY010000001">
    <property type="protein sequence ID" value="MBP0437045.1"/>
    <property type="molecule type" value="Genomic_DNA"/>
</dbReference>
<protein>
    <submittedName>
        <fullName evidence="1">DUF1176 domain-containing protein</fullName>
    </submittedName>
</protein>
<organism evidence="1 2">
    <name type="scientific">Tianweitania sediminis</name>
    <dbReference type="NCBI Taxonomy" id="1502156"/>
    <lineage>
        <taxon>Bacteria</taxon>
        <taxon>Pseudomonadati</taxon>
        <taxon>Pseudomonadota</taxon>
        <taxon>Alphaproteobacteria</taxon>
        <taxon>Hyphomicrobiales</taxon>
        <taxon>Phyllobacteriaceae</taxon>
        <taxon>Tianweitania</taxon>
    </lineage>
</organism>
<keyword evidence="2" id="KW-1185">Reference proteome</keyword>
<name>A0A8J7QWU2_9HYPH</name>
<dbReference type="RefSeq" id="WP_209333089.1">
    <property type="nucleotide sequence ID" value="NZ_JAGIYY010000001.1"/>
</dbReference>
<accession>A0A8J7QWU2</accession>
<gene>
    <name evidence="1" type="ORF">J5Y06_00080</name>
</gene>
<dbReference type="AlphaFoldDB" id="A0A8J7QWU2"/>
<proteinExistence type="predicted"/>
<dbReference type="Proteomes" id="UP000666240">
    <property type="component" value="Unassembled WGS sequence"/>
</dbReference>
<evidence type="ECO:0000313" key="1">
    <source>
        <dbReference type="EMBL" id="MBP0437045.1"/>
    </source>
</evidence>
<reference evidence="1" key="1">
    <citation type="submission" date="2021-03" db="EMBL/GenBank/DDBJ databases">
        <title>Genome sequencing and assembly of Tianweitania sediminis.</title>
        <authorList>
            <person name="Chhetri G."/>
        </authorList>
    </citation>
    <scope>NUCLEOTIDE SEQUENCE</scope>
    <source>
        <strain evidence="1">Z8</strain>
    </source>
</reference>
<evidence type="ECO:0000313" key="2">
    <source>
        <dbReference type="Proteomes" id="UP000666240"/>
    </source>
</evidence>
<comment type="caution">
    <text evidence="1">The sequence shown here is derived from an EMBL/GenBank/DDBJ whole genome shotgun (WGS) entry which is preliminary data.</text>
</comment>
<dbReference type="InterPro" id="IPR009560">
    <property type="entry name" value="DUF1176"/>
</dbReference>
<dbReference type="Pfam" id="PF06674">
    <property type="entry name" value="DUF1176"/>
    <property type="match status" value="1"/>
</dbReference>